<protein>
    <submittedName>
        <fullName evidence="4">Linear gramicidin synthase subunit D</fullName>
    </submittedName>
</protein>
<dbReference type="InterPro" id="IPR051414">
    <property type="entry name" value="Adenylate-forming_Reductase"/>
</dbReference>
<dbReference type="KEGG" id="wic:J056_004095"/>
<dbReference type="InterPro" id="IPR036736">
    <property type="entry name" value="ACP-like_sf"/>
</dbReference>
<gene>
    <name evidence="4" type="ORF">J056_004095</name>
</gene>
<dbReference type="Gene3D" id="3.40.50.12780">
    <property type="entry name" value="N-terminal domain of ligase-like"/>
    <property type="match status" value="1"/>
</dbReference>
<dbReference type="Gene3D" id="1.10.1200.10">
    <property type="entry name" value="ACP-like"/>
    <property type="match status" value="1"/>
</dbReference>
<dbReference type="SUPFAM" id="SSF56801">
    <property type="entry name" value="Acetyl-CoA synthetase-like"/>
    <property type="match status" value="1"/>
</dbReference>
<dbReference type="Pfam" id="PF07993">
    <property type="entry name" value="NAD_binding_4"/>
    <property type="match status" value="1"/>
</dbReference>
<dbReference type="SUPFAM" id="SSF51735">
    <property type="entry name" value="NAD(P)-binding Rossmann-fold domains"/>
    <property type="match status" value="1"/>
</dbReference>
<dbReference type="OrthoDB" id="429813at2759"/>
<dbReference type="Gene3D" id="3.40.50.720">
    <property type="entry name" value="NAD(P)-binding Rossmann-like Domain"/>
    <property type="match status" value="1"/>
</dbReference>
<dbReference type="GeneID" id="20377047"/>
<evidence type="ECO:0000256" key="2">
    <source>
        <dbReference type="ARBA" id="ARBA00022553"/>
    </source>
</evidence>
<evidence type="ECO:0000259" key="3">
    <source>
        <dbReference type="SMART" id="SM00823"/>
    </source>
</evidence>
<dbReference type="Proteomes" id="UP000014064">
    <property type="component" value="Unassembled WGS sequence"/>
</dbReference>
<dbReference type="InterPro" id="IPR036291">
    <property type="entry name" value="NAD(P)-bd_dom_sf"/>
</dbReference>
<dbReference type="InterPro" id="IPR013120">
    <property type="entry name" value="FAR_NAD-bd"/>
</dbReference>
<organism evidence="4 5">
    <name type="scientific">Wallemia ichthyophaga (strain EXF-994 / CBS 113033)</name>
    <dbReference type="NCBI Taxonomy" id="1299270"/>
    <lineage>
        <taxon>Eukaryota</taxon>
        <taxon>Fungi</taxon>
        <taxon>Dikarya</taxon>
        <taxon>Basidiomycota</taxon>
        <taxon>Wallemiomycotina</taxon>
        <taxon>Wallemiomycetes</taxon>
        <taxon>Wallemiales</taxon>
        <taxon>Wallemiaceae</taxon>
        <taxon>Wallemia</taxon>
    </lineage>
</organism>
<dbReference type="SMART" id="SM00823">
    <property type="entry name" value="PKS_PP"/>
    <property type="match status" value="1"/>
</dbReference>
<dbReference type="OMA" id="QTESHIV"/>
<dbReference type="PANTHER" id="PTHR43439:SF2">
    <property type="entry name" value="ENZYME, PUTATIVE (JCVI)-RELATED"/>
    <property type="match status" value="1"/>
</dbReference>
<sequence length="1054" mass="115210">MNCFEAAHNTRWTVPSLVRYHLDQNTNHTFFEDACGQKFNGKDTHQAVYRAAAYIQHQLNHNNDQAVGLYLENEILSYSSIAKGVNVSGNRFIALSNRNSVAALAYLIKKSETHHLVYGNTSLQLTKNAKAVKNELAKDGYALNLIETPSLDMLLPKSGEFNVNLDPLPPHFEEDSNVVIMLHSSGSSGDFPKPIKLTNESIRGWILAQNPTADNNVMDLWGKKLYAGALPTFHAMGILFHVIGSLSTPYINTIPKIDIPPPFPTPQGILDGARQTESHIVVAVPAFIEEWAKDPESVEFLKKLDLVMFGGAPLGEIGATLAKEGVPLLSNYGNTECGASSSIFEIRPRSNVDDWAFAVLSSNHHYRLADQGDGLFELQFLQTDKHVPSVNNLDDVKGYATGDLVERHPTKPNLVKIVGRSDSQIILASGEKTNPEPIERIINANPLISGSVMFGRQRSVNGILIQPNDTVDNAESFIDGIWPSVESANQHAPQHSRLQKSLIVVVDLSRPLPVTPKGSIKRKPAIELYRKEIDRAYDSANDVGVGLVAFDSANVLASVSAIVKSVIGNTVEDDVDLVSQGMDSMQATIIRNKLVASLKAFKNVSLAATIAFQHPKITLLSDFVGQLLNDDSKHLSEEEIIAAKAAEIDATIALHTRDLKSKSAQGWSKPSGEGRNVVVTGTTGGLGTELLVTLIHDPSVKRVYALNRANPRKRKSIKERQVDSLARKGIPAAGIVESQKLSLIEADLAKPDLGLSTTIYLEISAKVDVIIHNAWRVDFNVALQSFEQDISGVVNLTNLAITSSRGAAVIFTSSIGSLARWPVGKKTFEEPISDPAIAVGMGYGESKFVGERILATASQKTGLPTTVLRIGQLCGDRKSGFWSSSNWVPAIIKSSLALKCLPNGNDLVAWIPLDNAAQAIVNFSHNRRSLGKTHDLLHIVHPRPPSWSAVFNVVAEYLNKRGAGVTLVSYSDWLERLQAEDTSNMSDNPAIKLLPMFESSDIAAHRREFVEAMGNPLLLTERSQKASESLRNCTELNQRDVEKWMNHWVKEGLL</sequence>
<feature type="domain" description="Polyketide synthase-like phosphopantetheine-binding" evidence="3">
    <location>
        <begin position="552"/>
        <end position="628"/>
    </location>
</feature>
<proteinExistence type="predicted"/>
<name>R9AI19_WALI9</name>
<dbReference type="GO" id="GO:0031177">
    <property type="term" value="F:phosphopantetheine binding"/>
    <property type="evidence" value="ECO:0007669"/>
    <property type="project" value="InterPro"/>
</dbReference>
<dbReference type="InterPro" id="IPR000873">
    <property type="entry name" value="AMP-dep_synth/lig_dom"/>
</dbReference>
<dbReference type="InterPro" id="IPR020806">
    <property type="entry name" value="PKS_PP-bd"/>
</dbReference>
<reference evidence="5" key="1">
    <citation type="journal article" date="2013" name="BMC Genomics">
        <title>Genome and transcriptome sequencing of the halophilic fungus Wallemia ichthyophaga: haloadaptations present and absent.</title>
        <authorList>
            <person name="Zajc J."/>
            <person name="Liu Y."/>
            <person name="Dai W."/>
            <person name="Yang Z."/>
            <person name="Hu J."/>
            <person name="Gostincar C."/>
            <person name="Gunde-Cimerman N."/>
        </authorList>
    </citation>
    <scope>NUCLEOTIDE SEQUENCE [LARGE SCALE GENOMIC DNA]</scope>
    <source>
        <strain evidence="5">EXF-994 / CBS 113033</strain>
    </source>
</reference>
<dbReference type="STRING" id="1299270.R9AI19"/>
<dbReference type="AlphaFoldDB" id="R9AI19"/>
<dbReference type="RefSeq" id="XP_009267579.1">
    <property type="nucleotide sequence ID" value="XM_009269304.1"/>
</dbReference>
<dbReference type="HOGENOM" id="CLU_002220_1_0_1"/>
<dbReference type="EMBL" id="KE007229">
    <property type="protein sequence ID" value="EOR01859.1"/>
    <property type="molecule type" value="Genomic_DNA"/>
</dbReference>
<dbReference type="Pfam" id="PF23562">
    <property type="entry name" value="AMP-binding_C_3"/>
    <property type="match status" value="1"/>
</dbReference>
<evidence type="ECO:0000313" key="4">
    <source>
        <dbReference type="EMBL" id="EOR01859.1"/>
    </source>
</evidence>
<keyword evidence="2" id="KW-0597">Phosphoprotein</keyword>
<accession>R9AI19</accession>
<evidence type="ECO:0000256" key="1">
    <source>
        <dbReference type="ARBA" id="ARBA00022450"/>
    </source>
</evidence>
<evidence type="ECO:0000313" key="5">
    <source>
        <dbReference type="Proteomes" id="UP000014064"/>
    </source>
</evidence>
<dbReference type="InterPro" id="IPR042099">
    <property type="entry name" value="ANL_N_sf"/>
</dbReference>
<keyword evidence="1" id="KW-0596">Phosphopantetheine</keyword>
<dbReference type="Pfam" id="PF00501">
    <property type="entry name" value="AMP-binding"/>
    <property type="match status" value="1"/>
</dbReference>
<dbReference type="PANTHER" id="PTHR43439">
    <property type="entry name" value="PHENYLACETATE-COENZYME A LIGASE"/>
    <property type="match status" value="1"/>
</dbReference>
<dbReference type="eggNOG" id="KOG1178">
    <property type="taxonomic scope" value="Eukaryota"/>
</dbReference>
<keyword evidence="5" id="KW-1185">Reference proteome</keyword>